<dbReference type="Proteomes" id="UP001529369">
    <property type="component" value="Unassembled WGS sequence"/>
</dbReference>
<dbReference type="EMBL" id="JAUFPN010000008">
    <property type="protein sequence ID" value="MDN3562955.1"/>
    <property type="molecule type" value="Genomic_DNA"/>
</dbReference>
<evidence type="ECO:0000313" key="2">
    <source>
        <dbReference type="Proteomes" id="UP001529369"/>
    </source>
</evidence>
<dbReference type="RefSeq" id="WP_290314685.1">
    <property type="nucleotide sequence ID" value="NZ_JAUFPN010000008.1"/>
</dbReference>
<gene>
    <name evidence="1" type="ORF">QWZ14_00985</name>
</gene>
<proteinExistence type="predicted"/>
<keyword evidence="2" id="KW-1185">Reference proteome</keyword>
<organism evidence="1 2">
    <name type="scientific">Paeniroseomonas aquatica</name>
    <dbReference type="NCBI Taxonomy" id="373043"/>
    <lineage>
        <taxon>Bacteria</taxon>
        <taxon>Pseudomonadati</taxon>
        <taxon>Pseudomonadota</taxon>
        <taxon>Alphaproteobacteria</taxon>
        <taxon>Acetobacterales</taxon>
        <taxon>Acetobacteraceae</taxon>
        <taxon>Paeniroseomonas</taxon>
    </lineage>
</organism>
<sequence>MRKPFIAMMTVSSAVIFVAVGQEATRFDRPVLTMDGAVLCPRQEQISAVRRALENNDRPAADRMVAASCKVVGPDIRLSVVSAPGLRDPDVEVRVASAPGLDPSLPRGPRWTLKTMVRN</sequence>
<name>A0ABT7ZZQ5_9PROT</name>
<evidence type="ECO:0000313" key="1">
    <source>
        <dbReference type="EMBL" id="MDN3562955.1"/>
    </source>
</evidence>
<protein>
    <submittedName>
        <fullName evidence="1">Uncharacterized protein</fullName>
    </submittedName>
</protein>
<comment type="caution">
    <text evidence="1">The sequence shown here is derived from an EMBL/GenBank/DDBJ whole genome shotgun (WGS) entry which is preliminary data.</text>
</comment>
<reference evidence="2" key="1">
    <citation type="journal article" date="2019" name="Int. J. Syst. Evol. Microbiol.">
        <title>The Global Catalogue of Microorganisms (GCM) 10K type strain sequencing project: providing services to taxonomists for standard genome sequencing and annotation.</title>
        <authorList>
            <consortium name="The Broad Institute Genomics Platform"/>
            <consortium name="The Broad Institute Genome Sequencing Center for Infectious Disease"/>
            <person name="Wu L."/>
            <person name="Ma J."/>
        </authorList>
    </citation>
    <scope>NUCLEOTIDE SEQUENCE [LARGE SCALE GENOMIC DNA]</scope>
    <source>
        <strain evidence="2">CECT 7131</strain>
    </source>
</reference>
<accession>A0ABT7ZZQ5</accession>